<dbReference type="Proteomes" id="UP000318669">
    <property type="component" value="Unassembled WGS sequence"/>
</dbReference>
<dbReference type="AlphaFoldDB" id="A0A553BWV2"/>
<evidence type="ECO:0000313" key="4">
    <source>
        <dbReference type="Proteomes" id="UP000318669"/>
    </source>
</evidence>
<dbReference type="Proteomes" id="UP000318528">
    <property type="component" value="Unassembled WGS sequence"/>
</dbReference>
<evidence type="ECO:0000313" key="2">
    <source>
        <dbReference type="EMBL" id="TRX12616.1"/>
    </source>
</evidence>
<dbReference type="OrthoDB" id="1449018at2"/>
<evidence type="ECO:0000313" key="3">
    <source>
        <dbReference type="Proteomes" id="UP000318528"/>
    </source>
</evidence>
<dbReference type="EMBL" id="VJZL01000003">
    <property type="protein sequence ID" value="TRX12616.1"/>
    <property type="molecule type" value="Genomic_DNA"/>
</dbReference>
<dbReference type="RefSeq" id="WP_143387284.1">
    <property type="nucleotide sequence ID" value="NZ_VJZL01000003.1"/>
</dbReference>
<evidence type="ECO:0008006" key="5">
    <source>
        <dbReference type="Google" id="ProtNLM"/>
    </source>
</evidence>
<dbReference type="InterPro" id="IPR046290">
    <property type="entry name" value="DUF6327"/>
</dbReference>
<protein>
    <recommendedName>
        <fullName evidence="5">Glutaminyl-tRNA synthetase</fullName>
    </recommendedName>
</protein>
<accession>A0A553BWV2</accession>
<evidence type="ECO:0000313" key="1">
    <source>
        <dbReference type="EMBL" id="TRX08471.1"/>
    </source>
</evidence>
<organism evidence="2 4">
    <name type="scientific">Flavobacterium gawalongense</name>
    <dbReference type="NCBI Taxonomy" id="2594432"/>
    <lineage>
        <taxon>Bacteria</taxon>
        <taxon>Pseudomonadati</taxon>
        <taxon>Bacteroidota</taxon>
        <taxon>Flavobacteriia</taxon>
        <taxon>Flavobacteriales</taxon>
        <taxon>Flavobacteriaceae</taxon>
        <taxon>Flavobacterium</taxon>
    </lineage>
</organism>
<name>A0A553BWV2_9FLAO</name>
<gene>
    <name evidence="2" type="ORF">FNW11_03505</name>
    <name evidence="1" type="ORF">FNW12_04305</name>
</gene>
<sequence length="94" mass="10629">METKKYSSYAQINRELEILKIEKEINYQKLVFGLKKTKESFTPQNIVSDLLGTYSSAAAASNPYGAIINTAVPFILKTAVPFIKNWLSKRKRGD</sequence>
<proteinExistence type="predicted"/>
<reference evidence="3 4" key="1">
    <citation type="submission" date="2019-07" db="EMBL/GenBank/DDBJ databases">
        <title>Novel species of Flavobacterium.</title>
        <authorList>
            <person name="Liu Q."/>
            <person name="Xin Y.-H."/>
        </authorList>
    </citation>
    <scope>NUCLEOTIDE SEQUENCE [LARGE SCALE GENOMIC DNA]</scope>
    <source>
        <strain evidence="1 3">GSP39</strain>
        <strain evidence="2 4">GSR22</strain>
    </source>
</reference>
<dbReference type="Pfam" id="PF19852">
    <property type="entry name" value="DUF6327"/>
    <property type="match status" value="1"/>
</dbReference>
<dbReference type="EMBL" id="VJZN01000005">
    <property type="protein sequence ID" value="TRX08471.1"/>
    <property type="molecule type" value="Genomic_DNA"/>
</dbReference>
<comment type="caution">
    <text evidence="2">The sequence shown here is derived from an EMBL/GenBank/DDBJ whole genome shotgun (WGS) entry which is preliminary data.</text>
</comment>
<keyword evidence="3" id="KW-1185">Reference proteome</keyword>